<dbReference type="WBParaSite" id="MCU_012058-RA">
    <property type="protein sequence ID" value="MCU_012058-RA"/>
    <property type="gene ID" value="MCU_012058"/>
</dbReference>
<dbReference type="AlphaFoldDB" id="A0A5K3G1R2"/>
<name>A0A5K3G1R2_MESCO</name>
<proteinExistence type="predicted"/>
<evidence type="ECO:0000313" key="1">
    <source>
        <dbReference type="WBParaSite" id="MCU_012058-RA"/>
    </source>
</evidence>
<accession>A0A5K3G1R2</accession>
<organism evidence="1">
    <name type="scientific">Mesocestoides corti</name>
    <name type="common">Flatworm</name>
    <dbReference type="NCBI Taxonomy" id="53468"/>
    <lineage>
        <taxon>Eukaryota</taxon>
        <taxon>Metazoa</taxon>
        <taxon>Spiralia</taxon>
        <taxon>Lophotrochozoa</taxon>
        <taxon>Platyhelminthes</taxon>
        <taxon>Cestoda</taxon>
        <taxon>Eucestoda</taxon>
        <taxon>Cyclophyllidea</taxon>
        <taxon>Mesocestoididae</taxon>
        <taxon>Mesocestoides</taxon>
    </lineage>
</organism>
<protein>
    <submittedName>
        <fullName evidence="1">PLAT domain-containing protein</fullName>
    </submittedName>
</protein>
<reference evidence="1" key="1">
    <citation type="submission" date="2019-11" db="UniProtKB">
        <authorList>
            <consortium name="WormBaseParasite"/>
        </authorList>
    </citation>
    <scope>IDENTIFICATION</scope>
</reference>
<sequence length="230" mass="25625">MLINKLTQLDHLNHRASNHANQLSAASIDIDDFIQIKFEVTSRSPTTASFVYYGVHGNVMGQAASIRQDRTPLTKFCKSSLAGLAKRGVRAFTTSLRKSKEVKVQLKHIAPRKLTRVEKSIHTPICQEYLHDDDDDIIRKVGSSGNSSIRHEEWDSLTNVIFRTLSTDAYEYKLGDVIKENDASHAYDATAPSNSDFANNTCDLHLYLPPRVCLFPSTLPIALCAPPIPC</sequence>